<dbReference type="PANTHER" id="PTHR33840">
    <property type="match status" value="1"/>
</dbReference>
<dbReference type="Gene3D" id="3.40.50.1820">
    <property type="entry name" value="alpha/beta hydrolase"/>
    <property type="match status" value="1"/>
</dbReference>
<accession>A0A5C3LJT5</accession>
<keyword evidence="3" id="KW-1185">Reference proteome</keyword>
<dbReference type="PANTHER" id="PTHR33840:SF2">
    <property type="entry name" value="TLE1 PHOSPHOLIPASE DOMAIN-CONTAINING PROTEIN"/>
    <property type="match status" value="1"/>
</dbReference>
<dbReference type="InterPro" id="IPR018712">
    <property type="entry name" value="Tle1-like_cat"/>
</dbReference>
<dbReference type="EMBL" id="ML213662">
    <property type="protein sequence ID" value="TFK32817.1"/>
    <property type="molecule type" value="Genomic_DNA"/>
</dbReference>
<evidence type="ECO:0000259" key="1">
    <source>
        <dbReference type="Pfam" id="PF09994"/>
    </source>
</evidence>
<name>A0A5C3LJT5_9AGAR</name>
<dbReference type="Pfam" id="PF09994">
    <property type="entry name" value="T6SS_Tle1-like_cat"/>
    <property type="match status" value="1"/>
</dbReference>
<evidence type="ECO:0000313" key="2">
    <source>
        <dbReference type="EMBL" id="TFK32817.1"/>
    </source>
</evidence>
<sequence length="619" mass="69626">MLRLYSIALCDYECVTTLIIIIYSTTRIRVCLDLMPEFTRLVPDHTSCQTRSVYTTECQCYINNKFPPLESITILSSSSLSKPSIMRIPWFSSKSTSEERAPLLANEQKPEPATIPPTLLGRARTLVLCFDGTGDKVDEDNTNVVELRDMLKNSEDHESEEQRVYYQKGIGTYTPKIPGVKEGREIPIVSNISKKWDEATASSLDGHVIEAYLWLVDTYRPGDKVCMFGFSRGAYTARALAGMLFKVGLLPTEHRDRVKAAFDSYQATDTKEGWEASSIFQQTWKSIDVPIEFVGCWDTVNSVGYLTTKSLPFTAFNPMVRTFRHAVALDERRAKFRTNLWNPDEKTLMAKDESLLNDVQKAIKSFIDAKTKGLPPTNVDEVWFSGCHCDIGGGAVPNNTKPNLAHISLRWMIRECFKHETGIMFQKEKLTTFHLNPDALYPIVHPRPAALNSLTNTIQAPNRVGPIDTLTGLFSKGFKAINPFRARSTKDEQIPSAASEEEADARDALAPVYDMLVIKPMMWLPFESFPFKTWDYKQGKMVRKAFNKKSRSARGPIFVDLTTKIFTRGPVKLHRTVLARMQALNPGGTAYVPKALFDGKEISVDAAFAGDHAAIQWVD</sequence>
<dbReference type="Proteomes" id="UP000308652">
    <property type="component" value="Unassembled WGS sequence"/>
</dbReference>
<proteinExistence type="predicted"/>
<dbReference type="InterPro" id="IPR029058">
    <property type="entry name" value="AB_hydrolase_fold"/>
</dbReference>
<dbReference type="STRING" id="68775.A0A5C3LJT5"/>
<organism evidence="2 3">
    <name type="scientific">Crucibulum laeve</name>
    <dbReference type="NCBI Taxonomy" id="68775"/>
    <lineage>
        <taxon>Eukaryota</taxon>
        <taxon>Fungi</taxon>
        <taxon>Dikarya</taxon>
        <taxon>Basidiomycota</taxon>
        <taxon>Agaricomycotina</taxon>
        <taxon>Agaricomycetes</taxon>
        <taxon>Agaricomycetidae</taxon>
        <taxon>Agaricales</taxon>
        <taxon>Agaricineae</taxon>
        <taxon>Nidulariaceae</taxon>
        <taxon>Crucibulum</taxon>
    </lineage>
</organism>
<dbReference type="SUPFAM" id="SSF53474">
    <property type="entry name" value="alpha/beta-Hydrolases"/>
    <property type="match status" value="1"/>
</dbReference>
<gene>
    <name evidence="2" type="ORF">BDQ12DRAFT_691934</name>
</gene>
<dbReference type="AlphaFoldDB" id="A0A5C3LJT5"/>
<feature type="domain" description="T6SS Phospholipase effector Tle1-like catalytic" evidence="1">
    <location>
        <begin position="124"/>
        <end position="415"/>
    </location>
</feature>
<reference evidence="2 3" key="1">
    <citation type="journal article" date="2019" name="Nat. Ecol. Evol.">
        <title>Megaphylogeny resolves global patterns of mushroom evolution.</title>
        <authorList>
            <person name="Varga T."/>
            <person name="Krizsan K."/>
            <person name="Foldi C."/>
            <person name="Dima B."/>
            <person name="Sanchez-Garcia M."/>
            <person name="Sanchez-Ramirez S."/>
            <person name="Szollosi G.J."/>
            <person name="Szarkandi J.G."/>
            <person name="Papp V."/>
            <person name="Albert L."/>
            <person name="Andreopoulos W."/>
            <person name="Angelini C."/>
            <person name="Antonin V."/>
            <person name="Barry K.W."/>
            <person name="Bougher N.L."/>
            <person name="Buchanan P."/>
            <person name="Buyck B."/>
            <person name="Bense V."/>
            <person name="Catcheside P."/>
            <person name="Chovatia M."/>
            <person name="Cooper J."/>
            <person name="Damon W."/>
            <person name="Desjardin D."/>
            <person name="Finy P."/>
            <person name="Geml J."/>
            <person name="Haridas S."/>
            <person name="Hughes K."/>
            <person name="Justo A."/>
            <person name="Karasinski D."/>
            <person name="Kautmanova I."/>
            <person name="Kiss B."/>
            <person name="Kocsube S."/>
            <person name="Kotiranta H."/>
            <person name="LaButti K.M."/>
            <person name="Lechner B.E."/>
            <person name="Liimatainen K."/>
            <person name="Lipzen A."/>
            <person name="Lukacs Z."/>
            <person name="Mihaltcheva S."/>
            <person name="Morgado L.N."/>
            <person name="Niskanen T."/>
            <person name="Noordeloos M.E."/>
            <person name="Ohm R.A."/>
            <person name="Ortiz-Santana B."/>
            <person name="Ovrebo C."/>
            <person name="Racz N."/>
            <person name="Riley R."/>
            <person name="Savchenko A."/>
            <person name="Shiryaev A."/>
            <person name="Soop K."/>
            <person name="Spirin V."/>
            <person name="Szebenyi C."/>
            <person name="Tomsovsky M."/>
            <person name="Tulloss R.E."/>
            <person name="Uehling J."/>
            <person name="Grigoriev I.V."/>
            <person name="Vagvolgyi C."/>
            <person name="Papp T."/>
            <person name="Martin F.M."/>
            <person name="Miettinen O."/>
            <person name="Hibbett D.S."/>
            <person name="Nagy L.G."/>
        </authorList>
    </citation>
    <scope>NUCLEOTIDE SEQUENCE [LARGE SCALE GENOMIC DNA]</scope>
    <source>
        <strain evidence="2 3">CBS 166.37</strain>
    </source>
</reference>
<evidence type="ECO:0000313" key="3">
    <source>
        <dbReference type="Proteomes" id="UP000308652"/>
    </source>
</evidence>
<protein>
    <recommendedName>
        <fullName evidence="1">T6SS Phospholipase effector Tle1-like catalytic domain-containing protein</fullName>
    </recommendedName>
</protein>
<dbReference type="OrthoDB" id="3162439at2759"/>